<feature type="coiled-coil region" evidence="1">
    <location>
        <begin position="367"/>
        <end position="401"/>
    </location>
</feature>
<organism evidence="2 3">
    <name type="scientific">Erwinia phage vB_EamM_Huxley</name>
    <dbReference type="NCBI Taxonomy" id="1883373"/>
    <lineage>
        <taxon>Viruses</taxon>
        <taxon>Duplodnaviria</taxon>
        <taxon>Heunggongvirae</taxon>
        <taxon>Uroviricota</taxon>
        <taxon>Caudoviricetes</taxon>
        <taxon>Chimalliviridae</taxon>
        <taxon>Machinavirus</taxon>
        <taxon>Machinavirus machina</taxon>
    </lineage>
</organism>
<dbReference type="PANTHER" id="PTHR32114">
    <property type="entry name" value="ABC TRANSPORTER ABCH.3"/>
    <property type="match status" value="1"/>
</dbReference>
<feature type="coiled-coil region" evidence="1">
    <location>
        <begin position="636"/>
        <end position="663"/>
    </location>
</feature>
<evidence type="ECO:0000313" key="2">
    <source>
        <dbReference type="EMBL" id="ANZ49279.1"/>
    </source>
</evidence>
<dbReference type="KEGG" id="vg:29069319"/>
<evidence type="ECO:0000256" key="1">
    <source>
        <dbReference type="SAM" id="Coils"/>
    </source>
</evidence>
<reference evidence="3" key="1">
    <citation type="submission" date="2016-06" db="EMBL/GenBank/DDBJ databases">
        <authorList>
            <person name="Berg J.A."/>
            <person name="Grossarth S.E."/>
            <person name="Jarvis T.M."/>
            <person name="Merrill B.D."/>
            <person name="Breakwell D.P."/>
            <person name="Hope S."/>
            <person name="Grose J.H."/>
        </authorList>
    </citation>
    <scope>NUCLEOTIDE SEQUENCE [LARGE SCALE GENOMIC DNA]</scope>
</reference>
<evidence type="ECO:0000313" key="3">
    <source>
        <dbReference type="Proteomes" id="UP000203302"/>
    </source>
</evidence>
<dbReference type="RefSeq" id="YP_009293165.1">
    <property type="nucleotide sequence ID" value="NC_031127.1"/>
</dbReference>
<accession>A0A1B2IDE9</accession>
<dbReference type="SUPFAM" id="SSF52540">
    <property type="entry name" value="P-loop containing nucleoside triphosphate hydrolases"/>
    <property type="match status" value="1"/>
</dbReference>
<dbReference type="OrthoDB" id="1903at10239"/>
<dbReference type="InterPro" id="IPR027417">
    <property type="entry name" value="P-loop_NTPase"/>
</dbReference>
<proteinExistence type="predicted"/>
<name>A0A1B2IDE9_9CAUD</name>
<dbReference type="Gene3D" id="3.40.50.300">
    <property type="entry name" value="P-loop containing nucleotide triphosphate hydrolases"/>
    <property type="match status" value="2"/>
</dbReference>
<sequence length="837" mass="95260">MLKVERIILKGFTGMGLHEIETFDFTLMSDVTIILGGNGCGKTSLLNVFFPIAPPKTDFVDGGMYTNIALCGDDRYEFKVKRDGNSLVCFIKNLSKDLVVLDHANAKVYNSRVYELTGIDKEVKELINGESLLTNGNTEQRRKWFTRMSTSDLNYALDFYKKLRKQASLMNGAIDHTAKKIADLQVRVLHDDEERKLLSARLVEMESELRQLDDAIAILPNFDGSSNKEKIVAFLKSLESQVAKVLNERTLPTDLEISVAEQTLSVWKESAASADATTDAYSRELSILMDEATRQEYLMKNHSGLKETIENQSAALNEMVKHITAWPDLIAEGSITTQMLLNAQNDLSQWSYSLSGSLDEIIHPSRLREAEGRLTEHDAISADLREQLQRAENVLRGLEHDRTHFLDTQEVACPRCTHVFRPGVNDSLENIEAAIGREVSVCKALRERIATHQSTRGDIETDVMAKRRIRDIIMTYTKDPVVGLFFKRLIEEEVFTVNRDRYAMLSVQFFDELKQAIEYRRVFEDLVKSKKDWDEAVNAVGNIDGALNSKIDRIRALLAESSQKRSDAQREVVKWREELHRLNDVRTTVEFLSRAFTVLDTMIETSTTNVMVNCLQTKRQSLLDTYSVARDRFRQMDSELNVLAALEAEQKELQHRQKNIRLMITAWSPEKGVLKKYIYNSIVRITEMMNRYIGAVWQYPMNVLPCDVSEGDLDYTFPYTLKNNPDPVVDVIKGSKAQKNIFNLSYRLTAYKGLNLRQYPLLLDEPSEGMDEEHKQALVAFIKMLAESGEFSQVIVVSHEPEVHSKLNEATYCVVEPTGVTLPPVYNVGVKIKYAGQ</sequence>
<protein>
    <submittedName>
        <fullName evidence="2">Putative SMC domain-containing protein</fullName>
    </submittedName>
</protein>
<dbReference type="GeneID" id="29069319"/>
<keyword evidence="1" id="KW-0175">Coiled coil</keyword>
<gene>
    <name evidence="2" type="ORF">HUXLEY_197</name>
</gene>
<dbReference type="EMBL" id="KX397368">
    <property type="protein sequence ID" value="ANZ49279.1"/>
    <property type="molecule type" value="Genomic_DNA"/>
</dbReference>
<dbReference type="PANTHER" id="PTHR32114:SF2">
    <property type="entry name" value="ABC TRANSPORTER ABCH.3"/>
    <property type="match status" value="1"/>
</dbReference>
<feature type="coiled-coil region" evidence="1">
    <location>
        <begin position="551"/>
        <end position="585"/>
    </location>
</feature>
<dbReference type="Proteomes" id="UP000203302">
    <property type="component" value="Segment"/>
</dbReference>